<keyword evidence="9" id="KW-0472">Membrane</keyword>
<dbReference type="EMBL" id="JAEMWU010000002">
    <property type="protein sequence ID" value="MBN8206809.1"/>
    <property type="molecule type" value="Genomic_DNA"/>
</dbReference>
<evidence type="ECO:0000256" key="7">
    <source>
        <dbReference type="ARBA" id="ARBA00022840"/>
    </source>
</evidence>
<evidence type="ECO:0000256" key="2">
    <source>
        <dbReference type="ARBA" id="ARBA00012438"/>
    </source>
</evidence>
<keyword evidence="6" id="KW-0418">Kinase</keyword>
<evidence type="ECO:0000313" key="11">
    <source>
        <dbReference type="EMBL" id="MBN8206809.1"/>
    </source>
</evidence>
<gene>
    <name evidence="11" type="ORF">JF543_12685</name>
</gene>
<evidence type="ECO:0000256" key="3">
    <source>
        <dbReference type="ARBA" id="ARBA00022553"/>
    </source>
</evidence>
<keyword evidence="3" id="KW-0597">Phosphoprotein</keyword>
<dbReference type="CDD" id="cd16917">
    <property type="entry name" value="HATPase_UhpB-NarQ-NarX-like"/>
    <property type="match status" value="1"/>
</dbReference>
<keyword evidence="4" id="KW-0808">Transferase</keyword>
<feature type="transmembrane region" description="Helical" evidence="9">
    <location>
        <begin position="117"/>
        <end position="138"/>
    </location>
</feature>
<keyword evidence="8" id="KW-0902">Two-component regulatory system</keyword>
<evidence type="ECO:0000256" key="1">
    <source>
        <dbReference type="ARBA" id="ARBA00000085"/>
    </source>
</evidence>
<accession>A0A939DYS3</accession>
<keyword evidence="5" id="KW-0547">Nucleotide-binding</keyword>
<dbReference type="GO" id="GO:0016020">
    <property type="term" value="C:membrane"/>
    <property type="evidence" value="ECO:0007669"/>
    <property type="project" value="InterPro"/>
</dbReference>
<feature type="transmembrane region" description="Helical" evidence="9">
    <location>
        <begin position="54"/>
        <end position="75"/>
    </location>
</feature>
<organism evidence="11 12">
    <name type="scientific">Microbacterium esteraromaticum</name>
    <dbReference type="NCBI Taxonomy" id="57043"/>
    <lineage>
        <taxon>Bacteria</taxon>
        <taxon>Bacillati</taxon>
        <taxon>Actinomycetota</taxon>
        <taxon>Actinomycetes</taxon>
        <taxon>Micrococcales</taxon>
        <taxon>Microbacteriaceae</taxon>
        <taxon>Microbacterium</taxon>
    </lineage>
</organism>
<evidence type="ECO:0000259" key="10">
    <source>
        <dbReference type="Pfam" id="PF07730"/>
    </source>
</evidence>
<sequence>MTTPIPDARAQRARRWWRAIWRLGAVTVLGVAAFILTWGMALETAPLDAPEANLIGLSIVLDLAVGPLIIVLYALRHRLPRVAPSVGVALSTFSTLGAVAAAALVVTVAARRRSRTTAVQTALIAALFFAIAVAPLPIHPPSDNVPFRELVIVGAVATASLVLLGLLVGARRQLQRERQERGLAAEAGRLTQARTQERARIAREMHDALGHRLSLITVHAGALEYRHDLSAGQIGQTAALIRENTRVALDELRVILGVLRDGAPVSPMSGPPPQAEDITSLVEEARAAGAVIDVEEFQIDGIPGAVGRSLFRIAQELLTNARRHAPGERVTLRLTQHDSTVRLVARNAVDATPPSETEPGGYGLIGVAERARLSGGEYTMTRNAGTFEVSVVIPWQS</sequence>
<dbReference type="SUPFAM" id="SSF55874">
    <property type="entry name" value="ATPase domain of HSP90 chaperone/DNA topoisomerase II/histidine kinase"/>
    <property type="match status" value="1"/>
</dbReference>
<comment type="catalytic activity">
    <reaction evidence="1">
        <text>ATP + protein L-histidine = ADP + protein N-phospho-L-histidine.</text>
        <dbReference type="EC" id="2.7.13.3"/>
    </reaction>
</comment>
<feature type="domain" description="Signal transduction histidine kinase subgroup 3 dimerisation and phosphoacceptor" evidence="10">
    <location>
        <begin position="197"/>
        <end position="262"/>
    </location>
</feature>
<dbReference type="AlphaFoldDB" id="A0A939DYS3"/>
<dbReference type="PANTHER" id="PTHR24421:SF10">
    <property type="entry name" value="NITRATE_NITRITE SENSOR PROTEIN NARQ"/>
    <property type="match status" value="1"/>
</dbReference>
<keyword evidence="9" id="KW-1133">Transmembrane helix</keyword>
<evidence type="ECO:0000256" key="9">
    <source>
        <dbReference type="SAM" id="Phobius"/>
    </source>
</evidence>
<evidence type="ECO:0000256" key="8">
    <source>
        <dbReference type="ARBA" id="ARBA00023012"/>
    </source>
</evidence>
<dbReference type="GO" id="GO:0046983">
    <property type="term" value="F:protein dimerization activity"/>
    <property type="evidence" value="ECO:0007669"/>
    <property type="project" value="InterPro"/>
</dbReference>
<feature type="transmembrane region" description="Helical" evidence="9">
    <location>
        <begin position="150"/>
        <end position="170"/>
    </location>
</feature>
<evidence type="ECO:0000256" key="4">
    <source>
        <dbReference type="ARBA" id="ARBA00022679"/>
    </source>
</evidence>
<dbReference type="Proteomes" id="UP000664385">
    <property type="component" value="Unassembled WGS sequence"/>
</dbReference>
<feature type="transmembrane region" description="Helical" evidence="9">
    <location>
        <begin position="87"/>
        <end position="110"/>
    </location>
</feature>
<dbReference type="InterPro" id="IPR036890">
    <property type="entry name" value="HATPase_C_sf"/>
</dbReference>
<dbReference type="GO" id="GO:0005524">
    <property type="term" value="F:ATP binding"/>
    <property type="evidence" value="ECO:0007669"/>
    <property type="project" value="UniProtKB-KW"/>
</dbReference>
<dbReference type="Pfam" id="PF07730">
    <property type="entry name" value="HisKA_3"/>
    <property type="match status" value="1"/>
</dbReference>
<dbReference type="PANTHER" id="PTHR24421">
    <property type="entry name" value="NITRATE/NITRITE SENSOR PROTEIN NARX-RELATED"/>
    <property type="match status" value="1"/>
</dbReference>
<feature type="transmembrane region" description="Helical" evidence="9">
    <location>
        <begin position="20"/>
        <end position="42"/>
    </location>
</feature>
<dbReference type="InterPro" id="IPR011712">
    <property type="entry name" value="Sig_transdc_His_kin_sub3_dim/P"/>
</dbReference>
<dbReference type="Gene3D" id="1.20.5.1930">
    <property type="match status" value="1"/>
</dbReference>
<dbReference type="RefSeq" id="WP_206824597.1">
    <property type="nucleotide sequence ID" value="NZ_JAEMWU010000002.1"/>
</dbReference>
<dbReference type="InterPro" id="IPR050482">
    <property type="entry name" value="Sensor_HK_TwoCompSys"/>
</dbReference>
<proteinExistence type="predicted"/>
<evidence type="ECO:0000256" key="6">
    <source>
        <dbReference type="ARBA" id="ARBA00022777"/>
    </source>
</evidence>
<protein>
    <recommendedName>
        <fullName evidence="2">histidine kinase</fullName>
        <ecNumber evidence="2">2.7.13.3</ecNumber>
    </recommendedName>
</protein>
<evidence type="ECO:0000256" key="5">
    <source>
        <dbReference type="ARBA" id="ARBA00022741"/>
    </source>
</evidence>
<comment type="caution">
    <text evidence="11">The sequence shown here is derived from an EMBL/GenBank/DDBJ whole genome shotgun (WGS) entry which is preliminary data.</text>
</comment>
<dbReference type="EC" id="2.7.13.3" evidence="2"/>
<keyword evidence="9" id="KW-0812">Transmembrane</keyword>
<dbReference type="Gene3D" id="3.30.565.10">
    <property type="entry name" value="Histidine kinase-like ATPase, C-terminal domain"/>
    <property type="match status" value="1"/>
</dbReference>
<name>A0A939DYS3_9MICO</name>
<evidence type="ECO:0000313" key="12">
    <source>
        <dbReference type="Proteomes" id="UP000664385"/>
    </source>
</evidence>
<reference evidence="11" key="1">
    <citation type="submission" date="2020-12" db="EMBL/GenBank/DDBJ databases">
        <title>PHA producing bacteria isolated from mangrove.</title>
        <authorList>
            <person name="Zheng W."/>
            <person name="Yu S."/>
            <person name="Huang Y."/>
        </authorList>
    </citation>
    <scope>NUCLEOTIDE SEQUENCE</scope>
    <source>
        <strain evidence="11">GN8-5</strain>
    </source>
</reference>
<dbReference type="GO" id="GO:0000155">
    <property type="term" value="F:phosphorelay sensor kinase activity"/>
    <property type="evidence" value="ECO:0007669"/>
    <property type="project" value="InterPro"/>
</dbReference>
<keyword evidence="7" id="KW-0067">ATP-binding</keyword>